<evidence type="ECO:0000256" key="3">
    <source>
        <dbReference type="SAM" id="MobiDB-lite"/>
    </source>
</evidence>
<reference evidence="5 7" key="1">
    <citation type="submission" date="2023-10" db="EMBL/GenBank/DDBJ databases">
        <title>Genomes of two closely related lineages of the louse Polyplax serrata with different host specificities.</title>
        <authorList>
            <person name="Martinu J."/>
            <person name="Tarabai H."/>
            <person name="Stefka J."/>
            <person name="Hypsa V."/>
        </authorList>
    </citation>
    <scope>NUCLEOTIDE SEQUENCE [LARGE SCALE GENOMIC DNA]</scope>
    <source>
        <strain evidence="4">98ZLc_SE</strain>
        <strain evidence="5">HR10_N</strain>
    </source>
</reference>
<comment type="caution">
    <text evidence="5">The sequence shown here is derived from an EMBL/GenBank/DDBJ whole genome shotgun (WGS) entry which is preliminary data.</text>
</comment>
<dbReference type="InterPro" id="IPR004882">
    <property type="entry name" value="Luc7-rel"/>
</dbReference>
<dbReference type="GO" id="GO:0005685">
    <property type="term" value="C:U1 snRNP"/>
    <property type="evidence" value="ECO:0007669"/>
    <property type="project" value="InterPro"/>
</dbReference>
<feature type="region of interest" description="Disordered" evidence="3">
    <location>
        <begin position="239"/>
        <end position="381"/>
    </location>
</feature>
<evidence type="ECO:0000313" key="6">
    <source>
        <dbReference type="Proteomes" id="UP001359485"/>
    </source>
</evidence>
<dbReference type="EMBL" id="JAWJWF010000046">
    <property type="protein sequence ID" value="KAK6624353.1"/>
    <property type="molecule type" value="Genomic_DNA"/>
</dbReference>
<dbReference type="Proteomes" id="UP001359485">
    <property type="component" value="Unassembled WGS sequence"/>
</dbReference>
<proteinExistence type="inferred from homology"/>
<sequence length="381" mass="45429">MAAAAAALLDELMGRNRNAAPNEKGIELNWEDPEYCKYYLVSFCPHDLFVNTRADLGPCSKVHDDEVKKLYDESTSHKKFQYLEDFIRFCNNILNDVQRKIEKGKQRLALMNNTEKVAMTPAQAQRNQEQMALLTEKINKLVEEAEAAGIQGNVEQAQGLMKLCEQLKEERVTLRENSHWQQTASLAAEQEKQMEVCQVCGAFLIVGDAQQRIDDHLMGKQHVGYAKLKQAVDEMMKERDKIREERERKRDLDKRDRFSQRDDRRRGGNGDRERRGDRHDNRRYDHRRDDDRHRSERDRDRDRDRYWDRDGDRDRERSRSRRDDHRDRRDRNRKSDRDDRDREHRSSRSKHENDKVKESAKRFKESDKEQMNGDKFADKHL</sequence>
<evidence type="ECO:0000313" key="5">
    <source>
        <dbReference type="EMBL" id="KAK6642811.1"/>
    </source>
</evidence>
<dbReference type="AlphaFoldDB" id="A0AAN8SC04"/>
<comment type="similarity">
    <text evidence="1">Belongs to the Luc7 family.</text>
</comment>
<dbReference type="Pfam" id="PF03194">
    <property type="entry name" value="LUC7"/>
    <property type="match status" value="1"/>
</dbReference>
<keyword evidence="2" id="KW-0175">Coiled coil</keyword>
<dbReference type="Proteomes" id="UP001372834">
    <property type="component" value="Unassembled WGS sequence"/>
</dbReference>
<dbReference type="EMBL" id="JAWJWE010000002">
    <property type="protein sequence ID" value="KAK6642811.1"/>
    <property type="molecule type" value="Genomic_DNA"/>
</dbReference>
<keyword evidence="6" id="KW-1185">Reference proteome</keyword>
<evidence type="ECO:0000256" key="1">
    <source>
        <dbReference type="ARBA" id="ARBA00005655"/>
    </source>
</evidence>
<dbReference type="GO" id="GO:0006376">
    <property type="term" value="P:mRNA splice site recognition"/>
    <property type="evidence" value="ECO:0007669"/>
    <property type="project" value="InterPro"/>
</dbReference>
<accession>A0AAN8SC04</accession>
<evidence type="ECO:0000313" key="4">
    <source>
        <dbReference type="EMBL" id="KAK6624353.1"/>
    </source>
</evidence>
<dbReference type="PANTHER" id="PTHR12375">
    <property type="entry name" value="RNA-BINDING PROTEIN LUC7-RELATED"/>
    <property type="match status" value="1"/>
</dbReference>
<organism evidence="5 7">
    <name type="scientific">Polyplax serrata</name>
    <name type="common">Common mouse louse</name>
    <dbReference type="NCBI Taxonomy" id="468196"/>
    <lineage>
        <taxon>Eukaryota</taxon>
        <taxon>Metazoa</taxon>
        <taxon>Ecdysozoa</taxon>
        <taxon>Arthropoda</taxon>
        <taxon>Hexapoda</taxon>
        <taxon>Insecta</taxon>
        <taxon>Pterygota</taxon>
        <taxon>Neoptera</taxon>
        <taxon>Paraneoptera</taxon>
        <taxon>Psocodea</taxon>
        <taxon>Troctomorpha</taxon>
        <taxon>Phthiraptera</taxon>
        <taxon>Anoplura</taxon>
        <taxon>Polyplacidae</taxon>
        <taxon>Polyplax</taxon>
    </lineage>
</organism>
<protein>
    <recommendedName>
        <fullName evidence="8">Luc7-like protein 3</fullName>
    </recommendedName>
</protein>
<dbReference type="GO" id="GO:0003729">
    <property type="term" value="F:mRNA binding"/>
    <property type="evidence" value="ECO:0007669"/>
    <property type="project" value="InterPro"/>
</dbReference>
<feature type="coiled-coil region" evidence="2">
    <location>
        <begin position="94"/>
        <end position="177"/>
    </location>
</feature>
<name>A0AAN8SC04_POLSC</name>
<evidence type="ECO:0008006" key="8">
    <source>
        <dbReference type="Google" id="ProtNLM"/>
    </source>
</evidence>
<evidence type="ECO:0000256" key="2">
    <source>
        <dbReference type="SAM" id="Coils"/>
    </source>
</evidence>
<evidence type="ECO:0000313" key="7">
    <source>
        <dbReference type="Proteomes" id="UP001372834"/>
    </source>
</evidence>
<gene>
    <name evidence="5" type="ORF">RUM43_004313</name>
    <name evidence="4" type="ORF">RUM44_011212</name>
</gene>